<gene>
    <name evidence="1" type="ORF">MBJ925_LOCUS12728</name>
</gene>
<reference evidence="1" key="1">
    <citation type="submission" date="2021-02" db="EMBL/GenBank/DDBJ databases">
        <authorList>
            <person name="Nowell W R."/>
        </authorList>
    </citation>
    <scope>NUCLEOTIDE SEQUENCE</scope>
</reference>
<comment type="caution">
    <text evidence="1">The sequence shown here is derived from an EMBL/GenBank/DDBJ whole genome shotgun (WGS) entry which is preliminary data.</text>
</comment>
<protein>
    <submittedName>
        <fullName evidence="1">Uncharacterized protein</fullName>
    </submittedName>
</protein>
<dbReference type="Proteomes" id="UP000663824">
    <property type="component" value="Unassembled WGS sequence"/>
</dbReference>
<sequence length="158" mass="18220">MIEFPLQILHALCQDGFSGQNCEQKEIRIDISFSDVSIPQARLVDFIIVRKYGARSMSPVPIRATIFKNIRFDEDIVTFFMSLPFHLAFAQIQSKFYLTVLQHNYTPSEIILAEIVPSQYCPHILNLFNTSISMYRTFNLTHYVSSLLTSLISRAMSF</sequence>
<dbReference type="EMBL" id="CAJNRE010005762">
    <property type="protein sequence ID" value="CAF2049381.1"/>
    <property type="molecule type" value="Genomic_DNA"/>
</dbReference>
<name>A0A816PL38_9BILA</name>
<organism evidence="1 2">
    <name type="scientific">Rotaria magnacalcarata</name>
    <dbReference type="NCBI Taxonomy" id="392030"/>
    <lineage>
        <taxon>Eukaryota</taxon>
        <taxon>Metazoa</taxon>
        <taxon>Spiralia</taxon>
        <taxon>Gnathifera</taxon>
        <taxon>Rotifera</taxon>
        <taxon>Eurotatoria</taxon>
        <taxon>Bdelloidea</taxon>
        <taxon>Philodinida</taxon>
        <taxon>Philodinidae</taxon>
        <taxon>Rotaria</taxon>
    </lineage>
</organism>
<dbReference type="AlphaFoldDB" id="A0A816PL38"/>
<proteinExistence type="predicted"/>
<evidence type="ECO:0000313" key="1">
    <source>
        <dbReference type="EMBL" id="CAF2049381.1"/>
    </source>
</evidence>
<evidence type="ECO:0000313" key="2">
    <source>
        <dbReference type="Proteomes" id="UP000663824"/>
    </source>
</evidence>
<accession>A0A816PL38</accession>